<comment type="caution">
    <text evidence="1">The sequence shown here is derived from an EMBL/GenBank/DDBJ whole genome shotgun (WGS) entry which is preliminary data.</text>
</comment>
<organism evidence="1 2">
    <name type="scientific">Carnobacterium divergens</name>
    <name type="common">Lactobacillus divergens</name>
    <dbReference type="NCBI Taxonomy" id="2748"/>
    <lineage>
        <taxon>Bacteria</taxon>
        <taxon>Bacillati</taxon>
        <taxon>Bacillota</taxon>
        <taxon>Bacilli</taxon>
        <taxon>Lactobacillales</taxon>
        <taxon>Carnobacteriaceae</taxon>
        <taxon>Carnobacterium</taxon>
    </lineage>
</organism>
<proteinExistence type="predicted"/>
<evidence type="ECO:0000313" key="2">
    <source>
        <dbReference type="Proteomes" id="UP001249945"/>
    </source>
</evidence>
<gene>
    <name evidence="1" type="ORF">MX635_12095</name>
</gene>
<dbReference type="EMBL" id="JALRMR010000017">
    <property type="protein sequence ID" value="MDT1975139.1"/>
    <property type="molecule type" value="Genomic_DNA"/>
</dbReference>
<sequence length="101" mass="11744">MKSNRVGLTLIYEGKKEVEKGVFEDFRTNKTVKATKQKVFQTRIDALSLQGIKINGRFEVNEQYDSKDLKYITFKGDTYKIREKVEDKDKHLIVIEAGELV</sequence>
<dbReference type="AlphaFoldDB" id="A0AAW8RBJ8"/>
<evidence type="ECO:0000313" key="1">
    <source>
        <dbReference type="EMBL" id="MDT1975139.1"/>
    </source>
</evidence>
<protein>
    <submittedName>
        <fullName evidence="1">Phage head-tail adapter protein</fullName>
    </submittedName>
</protein>
<dbReference type="Proteomes" id="UP001249945">
    <property type="component" value="Unassembled WGS sequence"/>
</dbReference>
<name>A0AAW8RBJ8_CARDV</name>
<dbReference type="RefSeq" id="WP_311780881.1">
    <property type="nucleotide sequence ID" value="NZ_JALRMR010000017.1"/>
</dbReference>
<accession>A0AAW8RBJ8</accession>
<reference evidence="1" key="1">
    <citation type="submission" date="2022-04" db="EMBL/GenBank/DDBJ databases">
        <title>Draft genome sequences of lactic acid bacteria (LAB) strains involved in meat spoilage.</title>
        <authorList>
            <person name="Palevich N."/>
        </authorList>
    </citation>
    <scope>NUCLEOTIDE SEQUENCE</scope>
    <source>
        <strain evidence="1">9-14</strain>
    </source>
</reference>